<feature type="transmembrane region" description="Helical" evidence="1">
    <location>
        <begin position="45"/>
        <end position="65"/>
    </location>
</feature>
<dbReference type="Proteomes" id="UP001359559">
    <property type="component" value="Unassembled WGS sequence"/>
</dbReference>
<keyword evidence="3" id="KW-1185">Reference proteome</keyword>
<evidence type="ECO:0000313" key="2">
    <source>
        <dbReference type="EMBL" id="KAK7264489.1"/>
    </source>
</evidence>
<keyword evidence="1" id="KW-1133">Transmembrane helix</keyword>
<evidence type="ECO:0000313" key="3">
    <source>
        <dbReference type="Proteomes" id="UP001359559"/>
    </source>
</evidence>
<dbReference type="EMBL" id="JAYKXN010000008">
    <property type="protein sequence ID" value="KAK7264489.1"/>
    <property type="molecule type" value="Genomic_DNA"/>
</dbReference>
<feature type="transmembrane region" description="Helical" evidence="1">
    <location>
        <begin position="110"/>
        <end position="130"/>
    </location>
</feature>
<reference evidence="2 3" key="1">
    <citation type="submission" date="2024-01" db="EMBL/GenBank/DDBJ databases">
        <title>The genomes of 5 underutilized Papilionoideae crops provide insights into root nodulation and disease resistance.</title>
        <authorList>
            <person name="Yuan L."/>
        </authorList>
    </citation>
    <scope>NUCLEOTIDE SEQUENCE [LARGE SCALE GENOMIC DNA]</scope>
    <source>
        <strain evidence="2">LY-2023</strain>
        <tissue evidence="2">Leaf</tissue>
    </source>
</reference>
<keyword evidence="1" id="KW-0472">Membrane</keyword>
<keyword evidence="1" id="KW-0812">Transmembrane</keyword>
<organism evidence="2 3">
    <name type="scientific">Clitoria ternatea</name>
    <name type="common">Butterfly pea</name>
    <dbReference type="NCBI Taxonomy" id="43366"/>
    <lineage>
        <taxon>Eukaryota</taxon>
        <taxon>Viridiplantae</taxon>
        <taxon>Streptophyta</taxon>
        <taxon>Embryophyta</taxon>
        <taxon>Tracheophyta</taxon>
        <taxon>Spermatophyta</taxon>
        <taxon>Magnoliopsida</taxon>
        <taxon>eudicotyledons</taxon>
        <taxon>Gunneridae</taxon>
        <taxon>Pentapetalae</taxon>
        <taxon>rosids</taxon>
        <taxon>fabids</taxon>
        <taxon>Fabales</taxon>
        <taxon>Fabaceae</taxon>
        <taxon>Papilionoideae</taxon>
        <taxon>50 kb inversion clade</taxon>
        <taxon>NPAAA clade</taxon>
        <taxon>indigoferoid/millettioid clade</taxon>
        <taxon>Phaseoleae</taxon>
        <taxon>Clitoria</taxon>
    </lineage>
</organism>
<evidence type="ECO:0000256" key="1">
    <source>
        <dbReference type="SAM" id="Phobius"/>
    </source>
</evidence>
<gene>
    <name evidence="2" type="ORF">RJT34_32098</name>
</gene>
<proteinExistence type="predicted"/>
<sequence length="145" mass="16836">MIAYNINIFYAKLCMHKKLLHEYFDVYIFYELIHIRYLISVVRHINGTWLCGALIAVLIAFLPSSKTLILNGCEPPWPLMFVVIGSFWGEQLYAHKLLRLVIKIMTKPTSLHYVHIVPSLFLALPSQFLLLHQLGDVQPNIEVSW</sequence>
<protein>
    <submittedName>
        <fullName evidence="2">Uncharacterized protein</fullName>
    </submittedName>
</protein>
<comment type="caution">
    <text evidence="2">The sequence shown here is derived from an EMBL/GenBank/DDBJ whole genome shotgun (WGS) entry which is preliminary data.</text>
</comment>
<feature type="transmembrane region" description="Helical" evidence="1">
    <location>
        <begin position="77"/>
        <end position="98"/>
    </location>
</feature>
<name>A0AAN9I474_CLITE</name>
<dbReference type="AlphaFoldDB" id="A0AAN9I474"/>
<accession>A0AAN9I474</accession>